<accession>A0A6N3AR37</accession>
<gene>
    <name evidence="1" type="ORF">CHLFYP18_05939</name>
</gene>
<evidence type="ECO:0000313" key="1">
    <source>
        <dbReference type="EMBL" id="VYT93333.1"/>
    </source>
</evidence>
<dbReference type="EMBL" id="CACRUH010000016">
    <property type="protein sequence ID" value="VYT93333.1"/>
    <property type="molecule type" value="Genomic_DNA"/>
</dbReference>
<dbReference type="RefSeq" id="WP_156832497.1">
    <property type="nucleotide sequence ID" value="NZ_CACRUH010000016.1"/>
</dbReference>
<dbReference type="AlphaFoldDB" id="A0A6N3AR37"/>
<proteinExistence type="predicted"/>
<sequence length="69" mass="7518">MDKKQIAHEIALISAKACCDTNMPEYVNNSGVKGYASDMVKHYLEAYATAEESLNNALPAKKGSIEVLK</sequence>
<reference evidence="1" key="1">
    <citation type="submission" date="2019-11" db="EMBL/GenBank/DDBJ databases">
        <authorList>
            <person name="Feng L."/>
        </authorList>
    </citation>
    <scope>NUCLEOTIDE SEQUENCE</scope>
    <source>
        <strain evidence="1">ChathewayiLFYP18</strain>
    </source>
</reference>
<protein>
    <submittedName>
        <fullName evidence="1">Uncharacterized protein</fullName>
    </submittedName>
</protein>
<name>A0A6N3AR37_9FIRM</name>
<organism evidence="1">
    <name type="scientific">Hungatella hathewayi</name>
    <dbReference type="NCBI Taxonomy" id="154046"/>
    <lineage>
        <taxon>Bacteria</taxon>
        <taxon>Bacillati</taxon>
        <taxon>Bacillota</taxon>
        <taxon>Clostridia</taxon>
        <taxon>Lachnospirales</taxon>
        <taxon>Lachnospiraceae</taxon>
        <taxon>Hungatella</taxon>
    </lineage>
</organism>